<dbReference type="KEGG" id="gvi:gsl2952"/>
<dbReference type="InParanoid" id="Q7NCM6"/>
<dbReference type="EnsemblBacteria" id="BAC90893">
    <property type="protein sequence ID" value="BAC90893"/>
    <property type="gene ID" value="BAC90893"/>
</dbReference>
<dbReference type="Proteomes" id="UP000000557">
    <property type="component" value="Chromosome"/>
</dbReference>
<keyword evidence="4" id="KW-1185">Reference proteome</keyword>
<gene>
    <name evidence="3" type="ordered locus">gsl2952</name>
</gene>
<dbReference type="OrthoDB" id="595470at2"/>
<dbReference type="STRING" id="251221.gene:10760456"/>
<protein>
    <submittedName>
        <fullName evidence="3">Gsl2952 protein</fullName>
    </submittedName>
</protein>
<evidence type="ECO:0000313" key="4">
    <source>
        <dbReference type="Proteomes" id="UP000000557"/>
    </source>
</evidence>
<dbReference type="AlphaFoldDB" id="Q7NCM6"/>
<dbReference type="Gene3D" id="3.30.2310.20">
    <property type="entry name" value="RelE-like"/>
    <property type="match status" value="1"/>
</dbReference>
<dbReference type="PANTHER" id="PTHR33755">
    <property type="entry name" value="TOXIN PARE1-RELATED"/>
    <property type="match status" value="1"/>
</dbReference>
<keyword evidence="2" id="KW-1277">Toxin-antitoxin system</keyword>
<dbReference type="InterPro" id="IPR051803">
    <property type="entry name" value="TA_system_RelE-like_toxin"/>
</dbReference>
<name>Q7NCM6_GLOVI</name>
<evidence type="ECO:0000256" key="2">
    <source>
        <dbReference type="ARBA" id="ARBA00022649"/>
    </source>
</evidence>
<comment type="similarity">
    <text evidence="1">Belongs to the RelE toxin family.</text>
</comment>
<dbReference type="InterPro" id="IPR007712">
    <property type="entry name" value="RelE/ParE_toxin"/>
</dbReference>
<dbReference type="PANTHER" id="PTHR33755:SF6">
    <property type="entry name" value="PLASMID STABILIZATION SYSTEM PROTEIN"/>
    <property type="match status" value="1"/>
</dbReference>
<sequence length="67" mass="7576">MIAEMARFPLSGRAGRLRGTREWVVARTLDVIVYRPARESVVIVGIVHGRQDWPGVLPSDTRYLEKA</sequence>
<reference evidence="3 4" key="2">
    <citation type="journal article" date="2003" name="DNA Res.">
        <title>Complete genome structure of Gloeobacter violaceus PCC 7421, a cyanobacterium that lacks thylakoids (supplement).</title>
        <authorList>
            <person name="Nakamura Y."/>
            <person name="Kaneko T."/>
            <person name="Sato S."/>
            <person name="Mimuro M."/>
            <person name="Miyashita H."/>
            <person name="Tsuchiya T."/>
            <person name="Sasamoto S."/>
            <person name="Watanabe A."/>
            <person name="Kawashima K."/>
            <person name="Kishida Y."/>
            <person name="Kiyokawa C."/>
            <person name="Kohara M."/>
            <person name="Matsumoto M."/>
            <person name="Matsuno A."/>
            <person name="Nakazaki N."/>
            <person name="Shimpo S."/>
            <person name="Takeuchi C."/>
            <person name="Yamada M."/>
            <person name="Tabata S."/>
        </authorList>
    </citation>
    <scope>NUCLEOTIDE SEQUENCE [LARGE SCALE GENOMIC DNA]</scope>
    <source>
        <strain evidence="4">ATCC 29082 / PCC 7421</strain>
    </source>
</reference>
<dbReference type="eggNOG" id="COG3668">
    <property type="taxonomic scope" value="Bacteria"/>
</dbReference>
<reference evidence="3 4" key="1">
    <citation type="journal article" date="2003" name="DNA Res.">
        <title>Complete genome structure of Gloeobacter violaceus PCC 7421, a cyanobacterium that lacks thylakoids.</title>
        <authorList>
            <person name="Nakamura Y."/>
            <person name="Kaneko T."/>
            <person name="Sato S."/>
            <person name="Mimuro M."/>
            <person name="Miyashita H."/>
            <person name="Tsuchiya T."/>
            <person name="Sasamoto S."/>
            <person name="Watanabe A."/>
            <person name="Kawashima K."/>
            <person name="Kishida Y."/>
            <person name="Kiyokawa C."/>
            <person name="Kohara M."/>
            <person name="Matsumoto M."/>
            <person name="Matsuno A."/>
            <person name="Nakazaki N."/>
            <person name="Shimpo S."/>
            <person name="Takeuchi C."/>
            <person name="Yamada M."/>
            <person name="Tabata S."/>
        </authorList>
    </citation>
    <scope>NUCLEOTIDE SEQUENCE [LARGE SCALE GENOMIC DNA]</scope>
    <source>
        <strain evidence="4">ATCC 29082 / PCC 7421</strain>
    </source>
</reference>
<proteinExistence type="inferred from homology"/>
<dbReference type="Pfam" id="PF05016">
    <property type="entry name" value="ParE_toxin"/>
    <property type="match status" value="1"/>
</dbReference>
<evidence type="ECO:0000256" key="1">
    <source>
        <dbReference type="ARBA" id="ARBA00006226"/>
    </source>
</evidence>
<dbReference type="RefSeq" id="WP_011142946.1">
    <property type="nucleotide sequence ID" value="NC_005125.1"/>
</dbReference>
<dbReference type="HOGENOM" id="CLU_2806400_0_0_3"/>
<dbReference type="InterPro" id="IPR035093">
    <property type="entry name" value="RelE/ParE_toxin_dom_sf"/>
</dbReference>
<accession>Q7NCM6</accession>
<dbReference type="EMBL" id="BA000045">
    <property type="protein sequence ID" value="BAC90893.1"/>
    <property type="molecule type" value="Genomic_DNA"/>
</dbReference>
<organism evidence="3 4">
    <name type="scientific">Gloeobacter violaceus (strain ATCC 29082 / PCC 7421)</name>
    <dbReference type="NCBI Taxonomy" id="251221"/>
    <lineage>
        <taxon>Bacteria</taxon>
        <taxon>Bacillati</taxon>
        <taxon>Cyanobacteriota</taxon>
        <taxon>Cyanophyceae</taxon>
        <taxon>Gloeobacterales</taxon>
        <taxon>Gloeobacteraceae</taxon>
        <taxon>Gloeobacter</taxon>
    </lineage>
</organism>
<evidence type="ECO:0000313" key="3">
    <source>
        <dbReference type="EMBL" id="BAC90893.1"/>
    </source>
</evidence>
<dbReference type="PATRIC" id="fig|251221.4.peg.2980"/>